<reference evidence="2 3" key="1">
    <citation type="journal article" date="2021" name="Elife">
        <title>Chloroplast acquisition without the gene transfer in kleptoplastic sea slugs, Plakobranchus ocellatus.</title>
        <authorList>
            <person name="Maeda T."/>
            <person name="Takahashi S."/>
            <person name="Yoshida T."/>
            <person name="Shimamura S."/>
            <person name="Takaki Y."/>
            <person name="Nagai Y."/>
            <person name="Toyoda A."/>
            <person name="Suzuki Y."/>
            <person name="Arimoto A."/>
            <person name="Ishii H."/>
            <person name="Satoh N."/>
            <person name="Nishiyama T."/>
            <person name="Hasebe M."/>
            <person name="Maruyama T."/>
            <person name="Minagawa J."/>
            <person name="Obokata J."/>
            <person name="Shigenobu S."/>
        </authorList>
    </citation>
    <scope>NUCLEOTIDE SEQUENCE [LARGE SCALE GENOMIC DNA]</scope>
</reference>
<dbReference type="EMBL" id="BLXT01006411">
    <property type="protein sequence ID" value="GFO31640.1"/>
    <property type="molecule type" value="Genomic_DNA"/>
</dbReference>
<name>A0AAV4CIK8_9GAST</name>
<evidence type="ECO:0000256" key="1">
    <source>
        <dbReference type="SAM" id="MobiDB-lite"/>
    </source>
</evidence>
<proteinExistence type="predicted"/>
<sequence length="136" mass="14878">MITCPLPSRNSPSHTDDLRGYRELLPSGATENWVISGATQNKSSIHPSLAPGTRETAPYEHYTKPTVKSPSVIPPLYNWVWLLYTASPQQGDLRILGPQSDQGAGSGASTRDRRVPEDLRADSLATVPPTPPPDYW</sequence>
<feature type="compositionally biased region" description="Basic and acidic residues" evidence="1">
    <location>
        <begin position="110"/>
        <end position="121"/>
    </location>
</feature>
<comment type="caution">
    <text evidence="2">The sequence shown here is derived from an EMBL/GenBank/DDBJ whole genome shotgun (WGS) entry which is preliminary data.</text>
</comment>
<dbReference type="AlphaFoldDB" id="A0AAV4CIK8"/>
<keyword evidence="3" id="KW-1185">Reference proteome</keyword>
<feature type="region of interest" description="Disordered" evidence="1">
    <location>
        <begin position="92"/>
        <end position="136"/>
    </location>
</feature>
<dbReference type="Proteomes" id="UP000735302">
    <property type="component" value="Unassembled WGS sequence"/>
</dbReference>
<evidence type="ECO:0000313" key="3">
    <source>
        <dbReference type="Proteomes" id="UP000735302"/>
    </source>
</evidence>
<accession>A0AAV4CIK8</accession>
<organism evidence="2 3">
    <name type="scientific">Plakobranchus ocellatus</name>
    <dbReference type="NCBI Taxonomy" id="259542"/>
    <lineage>
        <taxon>Eukaryota</taxon>
        <taxon>Metazoa</taxon>
        <taxon>Spiralia</taxon>
        <taxon>Lophotrochozoa</taxon>
        <taxon>Mollusca</taxon>
        <taxon>Gastropoda</taxon>
        <taxon>Heterobranchia</taxon>
        <taxon>Euthyneura</taxon>
        <taxon>Panpulmonata</taxon>
        <taxon>Sacoglossa</taxon>
        <taxon>Placobranchoidea</taxon>
        <taxon>Plakobranchidae</taxon>
        <taxon>Plakobranchus</taxon>
    </lineage>
</organism>
<protein>
    <submittedName>
        <fullName evidence="2">Uncharacterized protein</fullName>
    </submittedName>
</protein>
<gene>
    <name evidence="2" type="ORF">PoB_005814500</name>
</gene>
<evidence type="ECO:0000313" key="2">
    <source>
        <dbReference type="EMBL" id="GFO31640.1"/>
    </source>
</evidence>
<feature type="compositionally biased region" description="Polar residues" evidence="1">
    <location>
        <begin position="99"/>
        <end position="109"/>
    </location>
</feature>